<proteinExistence type="predicted"/>
<dbReference type="Gene3D" id="1.25.40.10">
    <property type="entry name" value="Tetratricopeptide repeat domain"/>
    <property type="match status" value="1"/>
</dbReference>
<dbReference type="PATRIC" id="fig|455434.6.peg.377"/>
<evidence type="ECO:0000313" key="3">
    <source>
        <dbReference type="Proteomes" id="UP000001202"/>
    </source>
</evidence>
<dbReference type="Proteomes" id="UP000001202">
    <property type="component" value="Chromosome"/>
</dbReference>
<protein>
    <recommendedName>
        <fullName evidence="4">Tetratricopeptide repeat protein</fullName>
    </recommendedName>
</protein>
<reference evidence="2 3" key="1">
    <citation type="journal article" date="2008" name="BMC Microbiol.">
        <title>Complete genome sequence of Treponema pallidum ssp. pallidum strain SS14 determined with oligonucleotide arrays.</title>
        <authorList>
            <person name="Matejkova P."/>
            <person name="Strouhal M."/>
            <person name="Smajs D."/>
            <person name="Norris S.J."/>
            <person name="Palzkill T."/>
            <person name="Petrosino J.F."/>
            <person name="Sodergren E."/>
            <person name="Norton J.E."/>
            <person name="Singh J."/>
            <person name="Richmond T.A."/>
            <person name="Molla M.N."/>
            <person name="Albert T.J."/>
            <person name="Weinstock G.M."/>
        </authorList>
    </citation>
    <scope>NUCLEOTIDE SEQUENCE [LARGE SCALE GENOMIC DNA]</scope>
    <source>
        <strain evidence="2 3">SS14</strain>
    </source>
</reference>
<dbReference type="RefSeq" id="WP_010881822.1">
    <property type="nucleotide sequence ID" value="NC_010741.1"/>
</dbReference>
<sequence length="791" mass="89452">MRSMAQHLVTKIVTRRGLLMSKGMCPRMGRLCAVSIFCAFSGIQDASCVSEPAPPQDLERNHPGVAARYLQEGRWQEALSQAEQGVASAPQIADFLFIAARASYALQQPRARALQWMARAVAKDMQWCVYDIEEVRLFYARLCVDTLQHARALELLATAEQVSADADWLRARARYGLGQVEHAQELIEKALERWALDARFAKLFFAQERSRRPSSRSKKIADSILSRLSVWQEQDPSLLVEAALFEPRTNMAFRYLQTYFTLRPLDAPGESSAQSSYEQSTRAGDSAPEQELYARAQSIVLGLQYGVLDEQRAMEMFCTLNSPLAVPAVDPTDDVSSFGVHASSVSSSTPLQRVVVLYADLLHEFSRLLASRPIRARFARFLAEFEGVLYTDENRDGIVSARVFFKAGRPSRAQFDTNQDGILEYEVYANDGAPTCVHTMHSTQKTELSRASVFPIPQNIAAHDHERAAERWIAPRVSLPADNGVEGETQARVPLTQQGYRVCYDRYPEVHQVGWEDKTYVLRPRALRWQPVRMQSLDLARDLEGVRSHDFFTMVLTNEPLPTEQQITVSSLYYEKPDSLFERARVRTYLDEGLPLFSETHVGSRFRARTHYVDGRATRRDSDRDDDGFFETREYYNAQGAVRALSVDVHKDRSFAYQEEYGAKGQKVQKWYGRGRVTISHTELPTGHARTEWLHPVTGRHVTVDFVQGVPKRLLVDGEVHALTKDPRNAALYWVRRIPRNGDEVGQRIVESFRAATSPVVSEYFRTGGSVVRAVRSGGVVFAEELEPGKE</sequence>
<dbReference type="SUPFAM" id="SSF48452">
    <property type="entry name" value="TPR-like"/>
    <property type="match status" value="1"/>
</dbReference>
<gene>
    <name evidence="2" type="ordered locus">TPASS_0374</name>
</gene>
<evidence type="ECO:0000313" key="2">
    <source>
        <dbReference type="EMBL" id="ACD70800.1"/>
    </source>
</evidence>
<organism evidence="2 3">
    <name type="scientific">Treponema pallidum subsp. pallidum (strain SS14)</name>
    <dbReference type="NCBI Taxonomy" id="455434"/>
    <lineage>
        <taxon>Bacteria</taxon>
        <taxon>Pseudomonadati</taxon>
        <taxon>Spirochaetota</taxon>
        <taxon>Spirochaetia</taxon>
        <taxon>Spirochaetales</taxon>
        <taxon>Treponemataceae</taxon>
        <taxon>Treponema</taxon>
    </lineage>
</organism>
<dbReference type="GeneID" id="93876151"/>
<dbReference type="InterPro" id="IPR011990">
    <property type="entry name" value="TPR-like_helical_dom_sf"/>
</dbReference>
<accession>A0A0H3BJ17</accession>
<dbReference type="AlphaFoldDB" id="A0A0H3BJ17"/>
<dbReference type="EMBL" id="CP000805">
    <property type="protein sequence ID" value="ACD70800.1"/>
    <property type="molecule type" value="Genomic_DNA"/>
</dbReference>
<name>A0A0H3BJ17_TREPS</name>
<feature type="region of interest" description="Disordered" evidence="1">
    <location>
        <begin position="267"/>
        <end position="288"/>
    </location>
</feature>
<evidence type="ECO:0008006" key="4">
    <source>
        <dbReference type="Google" id="ProtNLM"/>
    </source>
</evidence>
<dbReference type="SMR" id="A0A0H3BJ17"/>
<feature type="compositionally biased region" description="Polar residues" evidence="1">
    <location>
        <begin position="271"/>
        <end position="283"/>
    </location>
</feature>
<evidence type="ECO:0000256" key="1">
    <source>
        <dbReference type="SAM" id="MobiDB-lite"/>
    </source>
</evidence>
<dbReference type="KEGG" id="tpp:TPASS_0374"/>